<reference evidence="1 2" key="1">
    <citation type="submission" date="2017-04" db="EMBL/GenBank/DDBJ databases">
        <authorList>
            <person name="Afonso C.L."/>
            <person name="Miller P.J."/>
            <person name="Scott M.A."/>
            <person name="Spackman E."/>
            <person name="Goraichik I."/>
            <person name="Dimitrov K.M."/>
            <person name="Suarez D.L."/>
            <person name="Swayne D.E."/>
        </authorList>
    </citation>
    <scope>NUCLEOTIDE SEQUENCE [LARGE SCALE GENOMIC DNA]</scope>
    <source>
        <strain evidence="1">LMG 28154</strain>
    </source>
</reference>
<dbReference type="EMBL" id="FXAN01000053">
    <property type="protein sequence ID" value="SMG00358.1"/>
    <property type="molecule type" value="Genomic_DNA"/>
</dbReference>
<dbReference type="AlphaFoldDB" id="A0A238H530"/>
<proteinExistence type="predicted"/>
<organism evidence="1 2">
    <name type="scientific">Burkholderia singularis</name>
    <dbReference type="NCBI Taxonomy" id="1503053"/>
    <lineage>
        <taxon>Bacteria</taxon>
        <taxon>Pseudomonadati</taxon>
        <taxon>Pseudomonadota</taxon>
        <taxon>Betaproteobacteria</taxon>
        <taxon>Burkholderiales</taxon>
        <taxon>Burkholderiaceae</taxon>
        <taxon>Burkholderia</taxon>
        <taxon>pseudomallei group</taxon>
    </lineage>
</organism>
<evidence type="ECO:0000313" key="1">
    <source>
        <dbReference type="EMBL" id="SMG00358.1"/>
    </source>
</evidence>
<evidence type="ECO:0000313" key="2">
    <source>
        <dbReference type="Proteomes" id="UP000198460"/>
    </source>
</evidence>
<name>A0A238H530_9BURK</name>
<protein>
    <submittedName>
        <fullName evidence="1">Uncharacterized protein</fullName>
    </submittedName>
</protein>
<accession>A0A238H530</accession>
<sequence length="42" mass="4794">MPVPFGWPIERETAGAVTRSDLFPDDVVRRVWPELAQQKEVA</sequence>
<dbReference type="Proteomes" id="UP000198460">
    <property type="component" value="Unassembled WGS sequence"/>
</dbReference>
<gene>
    <name evidence="1" type="ORF">BSIN_3428</name>
</gene>